<comment type="caution">
    <text evidence="16">The sequence shown here is derived from an EMBL/GenBank/DDBJ whole genome shotgun (WGS) entry which is preliminary data.</text>
</comment>
<feature type="domain" description="TonB-dependent receptor-like beta-barrel" evidence="14">
    <location>
        <begin position="318"/>
        <end position="785"/>
    </location>
</feature>
<keyword evidence="17" id="KW-1185">Reference proteome</keyword>
<keyword evidence="6" id="KW-0408">Iron</keyword>
<evidence type="ECO:0000256" key="9">
    <source>
        <dbReference type="ARBA" id="ARBA00023136"/>
    </source>
</evidence>
<organism evidence="16 17">
    <name type="scientific">Fulvimonas soli</name>
    <dbReference type="NCBI Taxonomy" id="155197"/>
    <lineage>
        <taxon>Bacteria</taxon>
        <taxon>Pseudomonadati</taxon>
        <taxon>Pseudomonadota</taxon>
        <taxon>Gammaproteobacteria</taxon>
        <taxon>Lysobacterales</taxon>
        <taxon>Rhodanobacteraceae</taxon>
        <taxon>Fulvimonas</taxon>
    </lineage>
</organism>
<keyword evidence="4" id="KW-0410">Iron transport</keyword>
<dbReference type="Pfam" id="PF00593">
    <property type="entry name" value="TonB_dep_Rec_b-barrel"/>
    <property type="match status" value="1"/>
</dbReference>
<dbReference type="AlphaFoldDB" id="A0A316IHU0"/>
<sequence>MHMRQRPLATTLRRLLAGGALLLCAPLAAQDAPQESAAPPGADAAKATQLGNITVTAQSRSQEMQSVPIPLQIVTARQVDTLAATDLSKMSLFVPGLVVGGDQPTQPSYQMRGISTDDFGVGTESAVGVYIDGVYAARSGGALLAFNDIARIEVLKGPQGTLFGRNAAAGAISIVTNEPTDRLEGKARLRFGNYGRRYGDALLNVPLNKDMALRVSVLDNQSDGWAKDAATGQHYGKDDDWGSRVSWRWNVTPDTRVLLSWDHEELKQPPHPAFGLIPASAYVARPGSGVMVPPFPADPSTYLNPLHAPLYNDAVGAAETRRFDGATLNIDHGFDWGSLTSITAWRGFDTLNLGDYDGTDNLDTYLDTANVEHNNSWYQEFKLAGNTALIDWVAGVSWYSEQARQTSQTNVYTDSIDTLATNVQGAAYTDTFAFYQSVLQTLGAPWNQYPLLGLPWGERINNVGRFKAYAAYGDVIWHLSDRLDLTTGVRFTRDQKEFSWFNPPRSAPQLDASIAGLMPLLDAFGIDPSIFQQNIIFNAASGAPVGVLVTSHDTWNNVSPRVVLDYKFTPDVMGYASVTKGYKAGGYNSVQIGSHFAPEKVTNYEAGLKTVFPEANLLLNGSVYYYRYDNKQSLTLDPNSTGNGIPRYLVNSADQEAKGVELEAQWQPLDGLRLGGNLAWIDATYRDYVAPSGADLSGEPTGEPYLSYAANLAYTWHGVAGGELEFDLNHAYRGKSRCNRDSQLQGTCQVSPNFETGAAQQRTDARLDWRAPGDHWGIALYCNNVFNKRYVTGVSNITESVFGTPYASITPPRMWGVELRARF</sequence>
<dbReference type="PROSITE" id="PS52016">
    <property type="entry name" value="TONB_DEPENDENT_REC_3"/>
    <property type="match status" value="1"/>
</dbReference>
<proteinExistence type="inferred from homology"/>
<evidence type="ECO:0000256" key="12">
    <source>
        <dbReference type="RuleBase" id="RU003357"/>
    </source>
</evidence>
<dbReference type="GO" id="GO:0009279">
    <property type="term" value="C:cell outer membrane"/>
    <property type="evidence" value="ECO:0007669"/>
    <property type="project" value="UniProtKB-SubCell"/>
</dbReference>
<evidence type="ECO:0000313" key="16">
    <source>
        <dbReference type="EMBL" id="PWK86815.1"/>
    </source>
</evidence>
<reference evidence="16 17" key="1">
    <citation type="submission" date="2018-05" db="EMBL/GenBank/DDBJ databases">
        <title>Genomic Encyclopedia of Type Strains, Phase IV (KMG-IV): sequencing the most valuable type-strain genomes for metagenomic binning, comparative biology and taxonomic classification.</title>
        <authorList>
            <person name="Goeker M."/>
        </authorList>
    </citation>
    <scope>NUCLEOTIDE SEQUENCE [LARGE SCALE GENOMIC DNA]</scope>
    <source>
        <strain evidence="16 17">DSM 14263</strain>
    </source>
</reference>
<keyword evidence="7" id="KW-0406">Ion transport</keyword>
<feature type="domain" description="TonB-dependent receptor plug" evidence="15">
    <location>
        <begin position="65"/>
        <end position="171"/>
    </location>
</feature>
<comment type="similarity">
    <text evidence="11 12">Belongs to the TonB-dependent receptor family.</text>
</comment>
<evidence type="ECO:0000256" key="6">
    <source>
        <dbReference type="ARBA" id="ARBA00023004"/>
    </source>
</evidence>
<dbReference type="InterPro" id="IPR012910">
    <property type="entry name" value="Plug_dom"/>
</dbReference>
<comment type="subcellular location">
    <subcellularLocation>
        <location evidence="1 11">Cell outer membrane</location>
        <topology evidence="1 11">Multi-pass membrane protein</topology>
    </subcellularLocation>
</comment>
<dbReference type="Gene3D" id="2.40.170.20">
    <property type="entry name" value="TonB-dependent receptor, beta-barrel domain"/>
    <property type="match status" value="2"/>
</dbReference>
<dbReference type="InterPro" id="IPR000531">
    <property type="entry name" value="Beta-barrel_TonB"/>
</dbReference>
<feature type="chain" id="PRO_5016448543" evidence="13">
    <location>
        <begin position="32"/>
        <end position="823"/>
    </location>
</feature>
<dbReference type="InterPro" id="IPR036942">
    <property type="entry name" value="Beta-barrel_TonB_sf"/>
</dbReference>
<dbReference type="RefSeq" id="WP_109723806.1">
    <property type="nucleotide sequence ID" value="NZ_MSZV01000014.1"/>
</dbReference>
<evidence type="ECO:0000256" key="5">
    <source>
        <dbReference type="ARBA" id="ARBA00022692"/>
    </source>
</evidence>
<keyword evidence="2 11" id="KW-0813">Transport</keyword>
<keyword evidence="5 11" id="KW-0812">Transmembrane</keyword>
<evidence type="ECO:0000256" key="8">
    <source>
        <dbReference type="ARBA" id="ARBA00023077"/>
    </source>
</evidence>
<accession>A0A316IHU0</accession>
<evidence type="ECO:0000256" key="1">
    <source>
        <dbReference type="ARBA" id="ARBA00004571"/>
    </source>
</evidence>
<dbReference type="Proteomes" id="UP000245812">
    <property type="component" value="Unassembled WGS sequence"/>
</dbReference>
<feature type="signal peptide" evidence="13">
    <location>
        <begin position="1"/>
        <end position="31"/>
    </location>
</feature>
<evidence type="ECO:0000259" key="15">
    <source>
        <dbReference type="Pfam" id="PF07715"/>
    </source>
</evidence>
<dbReference type="OrthoDB" id="127311at2"/>
<keyword evidence="10 11" id="KW-0998">Cell outer membrane</keyword>
<keyword evidence="9 11" id="KW-0472">Membrane</keyword>
<dbReference type="PANTHER" id="PTHR32552">
    <property type="entry name" value="FERRICHROME IRON RECEPTOR-RELATED"/>
    <property type="match status" value="1"/>
</dbReference>
<dbReference type="EMBL" id="QGHC01000007">
    <property type="protein sequence ID" value="PWK86815.1"/>
    <property type="molecule type" value="Genomic_DNA"/>
</dbReference>
<keyword evidence="8 12" id="KW-0798">TonB box</keyword>
<dbReference type="Pfam" id="PF07715">
    <property type="entry name" value="Plug"/>
    <property type="match status" value="1"/>
</dbReference>
<evidence type="ECO:0000256" key="3">
    <source>
        <dbReference type="ARBA" id="ARBA00022452"/>
    </source>
</evidence>
<name>A0A316IHU0_9GAMM</name>
<evidence type="ECO:0000256" key="13">
    <source>
        <dbReference type="SAM" id="SignalP"/>
    </source>
</evidence>
<evidence type="ECO:0000256" key="4">
    <source>
        <dbReference type="ARBA" id="ARBA00022496"/>
    </source>
</evidence>
<dbReference type="PANTHER" id="PTHR32552:SF81">
    <property type="entry name" value="TONB-DEPENDENT OUTER MEMBRANE RECEPTOR"/>
    <property type="match status" value="1"/>
</dbReference>
<keyword evidence="13" id="KW-0732">Signal</keyword>
<dbReference type="SUPFAM" id="SSF56935">
    <property type="entry name" value="Porins"/>
    <property type="match status" value="1"/>
</dbReference>
<protein>
    <submittedName>
        <fullName evidence="16">Iron complex outermembrane receptor protein</fullName>
    </submittedName>
</protein>
<evidence type="ECO:0000256" key="11">
    <source>
        <dbReference type="PROSITE-ProRule" id="PRU01360"/>
    </source>
</evidence>
<evidence type="ECO:0000256" key="10">
    <source>
        <dbReference type="ARBA" id="ARBA00023237"/>
    </source>
</evidence>
<keyword evidence="16" id="KW-0675">Receptor</keyword>
<dbReference type="InterPro" id="IPR039426">
    <property type="entry name" value="TonB-dep_rcpt-like"/>
</dbReference>
<evidence type="ECO:0000259" key="14">
    <source>
        <dbReference type="Pfam" id="PF00593"/>
    </source>
</evidence>
<dbReference type="GO" id="GO:0006826">
    <property type="term" value="P:iron ion transport"/>
    <property type="evidence" value="ECO:0007669"/>
    <property type="project" value="UniProtKB-KW"/>
</dbReference>
<evidence type="ECO:0000313" key="17">
    <source>
        <dbReference type="Proteomes" id="UP000245812"/>
    </source>
</evidence>
<evidence type="ECO:0000256" key="7">
    <source>
        <dbReference type="ARBA" id="ARBA00023065"/>
    </source>
</evidence>
<keyword evidence="3 11" id="KW-1134">Transmembrane beta strand</keyword>
<gene>
    <name evidence="16" type="ORF">C7456_107206</name>
</gene>
<evidence type="ECO:0000256" key="2">
    <source>
        <dbReference type="ARBA" id="ARBA00022448"/>
    </source>
</evidence>